<dbReference type="EMBL" id="JAIWYP010000002">
    <property type="protein sequence ID" value="KAH3873729.1"/>
    <property type="molecule type" value="Genomic_DNA"/>
</dbReference>
<dbReference type="AlphaFoldDB" id="A0A9D4MDK0"/>
<accession>A0A9D4MDK0</accession>
<comment type="caution">
    <text evidence="1">The sequence shown here is derived from an EMBL/GenBank/DDBJ whole genome shotgun (WGS) entry which is preliminary data.</text>
</comment>
<organism evidence="1 2">
    <name type="scientific">Dreissena polymorpha</name>
    <name type="common">Zebra mussel</name>
    <name type="synonym">Mytilus polymorpha</name>
    <dbReference type="NCBI Taxonomy" id="45954"/>
    <lineage>
        <taxon>Eukaryota</taxon>
        <taxon>Metazoa</taxon>
        <taxon>Spiralia</taxon>
        <taxon>Lophotrochozoa</taxon>
        <taxon>Mollusca</taxon>
        <taxon>Bivalvia</taxon>
        <taxon>Autobranchia</taxon>
        <taxon>Heteroconchia</taxon>
        <taxon>Euheterodonta</taxon>
        <taxon>Imparidentia</taxon>
        <taxon>Neoheterodontei</taxon>
        <taxon>Myida</taxon>
        <taxon>Dreissenoidea</taxon>
        <taxon>Dreissenidae</taxon>
        <taxon>Dreissena</taxon>
    </lineage>
</organism>
<reference evidence="1" key="2">
    <citation type="submission" date="2020-11" db="EMBL/GenBank/DDBJ databases">
        <authorList>
            <person name="McCartney M.A."/>
            <person name="Auch B."/>
            <person name="Kono T."/>
            <person name="Mallez S."/>
            <person name="Becker A."/>
            <person name="Gohl D.M."/>
            <person name="Silverstein K.A.T."/>
            <person name="Koren S."/>
            <person name="Bechman K.B."/>
            <person name="Herman A."/>
            <person name="Abrahante J.E."/>
            <person name="Garbe J."/>
        </authorList>
    </citation>
    <scope>NUCLEOTIDE SEQUENCE</scope>
    <source>
        <strain evidence="1">Duluth1</strain>
        <tissue evidence="1">Whole animal</tissue>
    </source>
</reference>
<proteinExistence type="predicted"/>
<keyword evidence="2" id="KW-1185">Reference proteome</keyword>
<name>A0A9D4MDK0_DREPO</name>
<dbReference type="Proteomes" id="UP000828390">
    <property type="component" value="Unassembled WGS sequence"/>
</dbReference>
<sequence>MMMRSIWFWVLPSGDVHVSLWISLCANRVPPMIKSFCWQKLTNLSPLLVITSTQCIPMVIFLSLLSQQTLALKSPSNISTCVGGCPLKHFEERRRMHPCPLRLRRLLHI</sequence>
<evidence type="ECO:0000313" key="1">
    <source>
        <dbReference type="EMBL" id="KAH3873729.1"/>
    </source>
</evidence>
<evidence type="ECO:0000313" key="2">
    <source>
        <dbReference type="Proteomes" id="UP000828390"/>
    </source>
</evidence>
<gene>
    <name evidence="1" type="ORF">DPMN_036966</name>
</gene>
<reference evidence="1" key="1">
    <citation type="journal article" date="2019" name="bioRxiv">
        <title>The Genome of the Zebra Mussel, Dreissena polymorpha: A Resource for Invasive Species Research.</title>
        <authorList>
            <person name="McCartney M.A."/>
            <person name="Auch B."/>
            <person name="Kono T."/>
            <person name="Mallez S."/>
            <person name="Zhang Y."/>
            <person name="Obille A."/>
            <person name="Becker A."/>
            <person name="Abrahante J.E."/>
            <person name="Garbe J."/>
            <person name="Badalamenti J.P."/>
            <person name="Herman A."/>
            <person name="Mangelson H."/>
            <person name="Liachko I."/>
            <person name="Sullivan S."/>
            <person name="Sone E.D."/>
            <person name="Koren S."/>
            <person name="Silverstein K.A.T."/>
            <person name="Beckman K.B."/>
            <person name="Gohl D.M."/>
        </authorList>
    </citation>
    <scope>NUCLEOTIDE SEQUENCE</scope>
    <source>
        <strain evidence="1">Duluth1</strain>
        <tissue evidence="1">Whole animal</tissue>
    </source>
</reference>
<protein>
    <submittedName>
        <fullName evidence="1">Uncharacterized protein</fullName>
    </submittedName>
</protein>